<evidence type="ECO:0000313" key="2">
    <source>
        <dbReference type="EMBL" id="MFC3881537.1"/>
    </source>
</evidence>
<proteinExistence type="predicted"/>
<sequence>MISKGNTSKYLKYAFGEIVLVVIGILIALSINNWNEDRKADRVAMENY</sequence>
<protein>
    <submittedName>
        <fullName evidence="2">DUF6090 family protein</fullName>
    </submittedName>
</protein>
<keyword evidence="3" id="KW-1185">Reference proteome</keyword>
<feature type="transmembrane region" description="Helical" evidence="1">
    <location>
        <begin position="12"/>
        <end position="31"/>
    </location>
</feature>
<dbReference type="EMBL" id="JBHRZS010000007">
    <property type="protein sequence ID" value="MFC3881537.1"/>
    <property type="molecule type" value="Genomic_DNA"/>
</dbReference>
<accession>A0ABV8AU67</accession>
<dbReference type="Pfam" id="PF19578">
    <property type="entry name" value="DUF6090"/>
    <property type="match status" value="1"/>
</dbReference>
<reference evidence="3" key="1">
    <citation type="journal article" date="2019" name="Int. J. Syst. Evol. Microbiol.">
        <title>The Global Catalogue of Microorganisms (GCM) 10K type strain sequencing project: providing services to taxonomists for standard genome sequencing and annotation.</title>
        <authorList>
            <consortium name="The Broad Institute Genomics Platform"/>
            <consortium name="The Broad Institute Genome Sequencing Center for Infectious Disease"/>
            <person name="Wu L."/>
            <person name="Ma J."/>
        </authorList>
    </citation>
    <scope>NUCLEOTIDE SEQUENCE [LARGE SCALE GENOMIC DNA]</scope>
    <source>
        <strain evidence="3">CCUG 60523</strain>
    </source>
</reference>
<dbReference type="RefSeq" id="WP_377906883.1">
    <property type="nucleotide sequence ID" value="NZ_JBHRZS010000007.1"/>
</dbReference>
<keyword evidence="1" id="KW-0812">Transmembrane</keyword>
<evidence type="ECO:0000313" key="3">
    <source>
        <dbReference type="Proteomes" id="UP001595805"/>
    </source>
</evidence>
<organism evidence="2 3">
    <name type="scientific">Algoriphagus namhaensis</name>
    <dbReference type="NCBI Taxonomy" id="915353"/>
    <lineage>
        <taxon>Bacteria</taxon>
        <taxon>Pseudomonadati</taxon>
        <taxon>Bacteroidota</taxon>
        <taxon>Cytophagia</taxon>
        <taxon>Cytophagales</taxon>
        <taxon>Cyclobacteriaceae</taxon>
        <taxon>Algoriphagus</taxon>
    </lineage>
</organism>
<comment type="caution">
    <text evidence="2">The sequence shown here is derived from an EMBL/GenBank/DDBJ whole genome shotgun (WGS) entry which is preliminary data.</text>
</comment>
<dbReference type="Proteomes" id="UP001595805">
    <property type="component" value="Unassembled WGS sequence"/>
</dbReference>
<gene>
    <name evidence="2" type="ORF">ACFOSV_15185</name>
</gene>
<evidence type="ECO:0000256" key="1">
    <source>
        <dbReference type="SAM" id="Phobius"/>
    </source>
</evidence>
<keyword evidence="1" id="KW-1133">Transmembrane helix</keyword>
<name>A0ABV8AU67_9BACT</name>
<keyword evidence="1" id="KW-0472">Membrane</keyword>
<dbReference type="InterPro" id="IPR045749">
    <property type="entry name" value="DUF6090"/>
</dbReference>